<feature type="domain" description="N-acetyltransferase" evidence="5">
    <location>
        <begin position="744"/>
        <end position="896"/>
    </location>
</feature>
<gene>
    <name evidence="6" type="ORF">DI556_13765</name>
</gene>
<evidence type="ECO:0000259" key="5">
    <source>
        <dbReference type="PROSITE" id="PS51186"/>
    </source>
</evidence>
<dbReference type="PROSITE" id="PS51186">
    <property type="entry name" value="GNAT"/>
    <property type="match status" value="1"/>
</dbReference>
<dbReference type="InterPro" id="IPR003781">
    <property type="entry name" value="CoA-bd"/>
</dbReference>
<keyword evidence="4" id="KW-0067">ATP-binding</keyword>
<dbReference type="EMBL" id="QFPW01000011">
    <property type="protein sequence ID" value="PZQ48527.1"/>
    <property type="molecule type" value="Genomic_DNA"/>
</dbReference>
<dbReference type="InterPro" id="IPR000182">
    <property type="entry name" value="GNAT_dom"/>
</dbReference>
<dbReference type="Gene3D" id="3.40.630.30">
    <property type="match status" value="1"/>
</dbReference>
<dbReference type="Pfam" id="PF13607">
    <property type="entry name" value="Succ_CoA_lig"/>
    <property type="match status" value="1"/>
</dbReference>
<keyword evidence="6" id="KW-0808">Transferase</keyword>
<dbReference type="Gene3D" id="3.40.50.261">
    <property type="entry name" value="Succinyl-CoA synthetase domains"/>
    <property type="match status" value="2"/>
</dbReference>
<dbReference type="Gene3D" id="3.40.50.720">
    <property type="entry name" value="NAD(P)-binding Rossmann-like Domain"/>
    <property type="match status" value="1"/>
</dbReference>
<dbReference type="PANTHER" id="PTHR43334:SF1">
    <property type="entry name" value="3-HYDROXYPROPIONATE--COA LIGASE [ADP-FORMING]"/>
    <property type="match status" value="1"/>
</dbReference>
<dbReference type="SUPFAM" id="SSF52210">
    <property type="entry name" value="Succinyl-CoA synthetase domains"/>
    <property type="match status" value="2"/>
</dbReference>
<reference evidence="6 7" key="1">
    <citation type="submission" date="2017-08" db="EMBL/GenBank/DDBJ databases">
        <title>Infants hospitalized years apart are colonized by the same room-sourced microbial strains.</title>
        <authorList>
            <person name="Brooks B."/>
            <person name="Olm M.R."/>
            <person name="Firek B.A."/>
            <person name="Baker R."/>
            <person name="Thomas B.C."/>
            <person name="Morowitz M.J."/>
            <person name="Banfield J.F."/>
        </authorList>
    </citation>
    <scope>NUCLEOTIDE SEQUENCE [LARGE SCALE GENOMIC DNA]</scope>
    <source>
        <strain evidence="6">S2_005_002_R2_34</strain>
    </source>
</reference>
<keyword evidence="1" id="KW-0816">Tricarboxylic acid cycle</keyword>
<dbReference type="GO" id="GO:0016874">
    <property type="term" value="F:ligase activity"/>
    <property type="evidence" value="ECO:0007669"/>
    <property type="project" value="UniProtKB-KW"/>
</dbReference>
<evidence type="ECO:0000313" key="6">
    <source>
        <dbReference type="EMBL" id="PZQ48527.1"/>
    </source>
</evidence>
<dbReference type="Pfam" id="PF00583">
    <property type="entry name" value="Acetyltransf_1"/>
    <property type="match status" value="1"/>
</dbReference>
<dbReference type="Proteomes" id="UP000249185">
    <property type="component" value="Unassembled WGS sequence"/>
</dbReference>
<organism evidence="6 7">
    <name type="scientific">Rhodovulum sulfidophilum</name>
    <name type="common">Rhodobacter sulfidophilus</name>
    <dbReference type="NCBI Taxonomy" id="35806"/>
    <lineage>
        <taxon>Bacteria</taxon>
        <taxon>Pseudomonadati</taxon>
        <taxon>Pseudomonadota</taxon>
        <taxon>Alphaproteobacteria</taxon>
        <taxon>Rhodobacterales</taxon>
        <taxon>Paracoccaceae</taxon>
        <taxon>Rhodovulum</taxon>
    </lineage>
</organism>
<protein>
    <submittedName>
        <fullName evidence="6">GNAT family N-acetyltransferase</fullName>
    </submittedName>
</protein>
<dbReference type="PANTHER" id="PTHR43334">
    <property type="entry name" value="ACETATE--COA LIGASE [ADP-FORMING]"/>
    <property type="match status" value="1"/>
</dbReference>
<keyword evidence="3" id="KW-0547">Nucleotide-binding</keyword>
<dbReference type="InterPro" id="IPR051538">
    <property type="entry name" value="Acyl-CoA_Synth/Transferase"/>
</dbReference>
<dbReference type="SUPFAM" id="SSF56059">
    <property type="entry name" value="Glutathione synthetase ATP-binding domain-like"/>
    <property type="match status" value="1"/>
</dbReference>
<dbReference type="AlphaFoldDB" id="A0A2W5PUU1"/>
<dbReference type="CDD" id="cd04301">
    <property type="entry name" value="NAT_SF"/>
    <property type="match status" value="1"/>
</dbReference>
<evidence type="ECO:0000313" key="7">
    <source>
        <dbReference type="Proteomes" id="UP000249185"/>
    </source>
</evidence>
<dbReference type="InterPro" id="IPR032875">
    <property type="entry name" value="Succ_CoA_lig_flav_dom"/>
</dbReference>
<dbReference type="SUPFAM" id="SSF55729">
    <property type="entry name" value="Acyl-CoA N-acyltransferases (Nat)"/>
    <property type="match status" value="1"/>
</dbReference>
<accession>A0A2W5PUU1</accession>
<dbReference type="InterPro" id="IPR016102">
    <property type="entry name" value="Succinyl-CoA_synth-like"/>
</dbReference>
<evidence type="ECO:0000256" key="4">
    <source>
        <dbReference type="ARBA" id="ARBA00022840"/>
    </source>
</evidence>
<dbReference type="Pfam" id="PF13380">
    <property type="entry name" value="CoA_binding_2"/>
    <property type="match status" value="1"/>
</dbReference>
<dbReference type="InterPro" id="IPR016181">
    <property type="entry name" value="Acyl_CoA_acyltransferase"/>
</dbReference>
<evidence type="ECO:0000256" key="1">
    <source>
        <dbReference type="ARBA" id="ARBA00022532"/>
    </source>
</evidence>
<comment type="caution">
    <text evidence="6">The sequence shown here is derived from an EMBL/GenBank/DDBJ whole genome shotgun (WGS) entry which is preliminary data.</text>
</comment>
<proteinExistence type="predicted"/>
<name>A0A2W5PUU1_RHOSU</name>
<sequence>MTIRNLDLALRPRSVAVIGAGPDPRSVGGLVLANILRGGFQGPVWPVNPAHAEIDGLRCYPDLAALPEAPGLAVIATPAETVPGLIADLGARGGRLAVVMSGGLGPETASRQAMLDAARPHLLRVIGPSSAGLIVPAARLNASTAHIDAPQGQLALLSQSAAIAFSMLDWAAARGIGFSQIVSLGEMADVDVGDYLDLLAGEGRTRAILVYLESIPAARKFLSAARAVSRLKPVIAIKAGREAAAARAAATHTGVLSGADQVVEAALRRSGILRVRGLAEMFSAAETVARFRPLDRARLGIVTNGGAAGVLAADRLSDVGGELAALAPETIARVAGEVGARWSRSNPVDINGDAGAEDYLAAMRAVAGDPGVDVVMPMNCPSGLVSSAEVARAVAREVSRGMIGGKPVIACWLGAATAAEARGILRAAGVASYDNPGAAAAAVSHLTNWGKAQAAVLRVPDRAAEEAQRATPDDARARVAAIFAKAAGEGRRLLTEPEAKAALAAYGVPSPATRIARDVGAVRAIAEAMLREAPRLVVKVISHEVSHKSEVGGVVLGIATVEEAVSAAEGIAERLATADPPAVLSGFALQPMIDRASAHELILGVARDPVFGPVILFGAGGVAVEVVRDTAVALPPLDASLAQDLIAQTRVSRLLEGYRGIPPADGAAIQGALIALSHLIEDFPCLRALDINPLLADAQGVTVLDARIEIEPADLDRRGPNPDLAIRPYPAGWRREIQLRDGVYTIRPILPVDATLYPDFHAHLSAEDIRMRFLAPRRSFSQTHDLRQTQLDYDREMAFIAIAPSGEMAGVSRLSADPDKRSAEYALLVRSDMNGRGLGRALMALLIEYARAEGLERLEGMVLAGNRGMRRLIESFGFTVAIMPEEPEVTMSELIL</sequence>
<dbReference type="Gene3D" id="3.30.470.20">
    <property type="entry name" value="ATP-grasp fold, B domain"/>
    <property type="match status" value="1"/>
</dbReference>
<dbReference type="SUPFAM" id="SSF51735">
    <property type="entry name" value="NAD(P)-binding Rossmann-fold domains"/>
    <property type="match status" value="1"/>
</dbReference>
<dbReference type="GO" id="GO:0016747">
    <property type="term" value="F:acyltransferase activity, transferring groups other than amino-acyl groups"/>
    <property type="evidence" value="ECO:0007669"/>
    <property type="project" value="InterPro"/>
</dbReference>
<dbReference type="Pfam" id="PF13549">
    <property type="entry name" value="ATP-grasp_5"/>
    <property type="match status" value="1"/>
</dbReference>
<dbReference type="Gene3D" id="3.30.1490.20">
    <property type="entry name" value="ATP-grasp fold, A domain"/>
    <property type="match status" value="1"/>
</dbReference>
<evidence type="ECO:0000256" key="3">
    <source>
        <dbReference type="ARBA" id="ARBA00022741"/>
    </source>
</evidence>
<evidence type="ECO:0000256" key="2">
    <source>
        <dbReference type="ARBA" id="ARBA00022598"/>
    </source>
</evidence>
<dbReference type="SMART" id="SM00881">
    <property type="entry name" value="CoA_binding"/>
    <property type="match status" value="1"/>
</dbReference>
<dbReference type="InterPro" id="IPR036291">
    <property type="entry name" value="NAD(P)-bd_dom_sf"/>
</dbReference>
<dbReference type="GO" id="GO:0005524">
    <property type="term" value="F:ATP binding"/>
    <property type="evidence" value="ECO:0007669"/>
    <property type="project" value="UniProtKB-KW"/>
</dbReference>
<keyword evidence="2" id="KW-0436">Ligase</keyword>
<dbReference type="InterPro" id="IPR013815">
    <property type="entry name" value="ATP_grasp_subdomain_1"/>
</dbReference>
<dbReference type="GO" id="GO:0006099">
    <property type="term" value="P:tricarboxylic acid cycle"/>
    <property type="evidence" value="ECO:0007669"/>
    <property type="project" value="UniProtKB-KW"/>
</dbReference>